<evidence type="ECO:0000313" key="2">
    <source>
        <dbReference type="Proteomes" id="UP001148629"/>
    </source>
</evidence>
<reference evidence="1" key="1">
    <citation type="submission" date="2022-08" db="EMBL/GenBank/DDBJ databases">
        <title>Genome Sequence of Fusarium decemcellulare.</title>
        <authorList>
            <person name="Buettner E."/>
        </authorList>
    </citation>
    <scope>NUCLEOTIDE SEQUENCE</scope>
    <source>
        <strain evidence="1">Babe19</strain>
    </source>
</reference>
<keyword evidence="2" id="KW-1185">Reference proteome</keyword>
<sequence length="461" mass="51782">MEKEEAGQLKRLALQDHDGLDENNLPRYNDKSTARLLRKIDCRLLPMLTLLYTLSYLDRSNIGNAKVAGMNDDLGLTSKQYNLILTVVVGSGFAQGYRSLLATRVILGACEAGFFPAASYLVGEWYCRFEIQWRLSIFFSAASLAGAFSGLLAFALEKMDGIGELEGWRWIFICEGILTCVVGMTIPWTLPDSPQTARFLTTEEKAFIRNRLEQDSGTASGTVQTSEGFKWMFLRSAFADWKIWFTVFIYWGNTVPIYGFIFTAPTIIHQLGYSSAKAQLLTIPIYAVGVAATLMVSWIADRRQRRWPFVALPYTVSLVGAVGLLAIPQPRYPGLTYAFLFTFPAGMYPAVISLVSWTSNNLSPTWKRATGIAMNITLGNLGGMIGSNIYMDREAPRYQTGYGVSLACLALAIVCTLVLRFAYEKENKRRSRMSEEEIRVRYTEQELLDFGDRSPLYRYVL</sequence>
<gene>
    <name evidence="1" type="ORF">NM208_g9294</name>
</gene>
<comment type="caution">
    <text evidence="1">The sequence shown here is derived from an EMBL/GenBank/DDBJ whole genome shotgun (WGS) entry which is preliminary data.</text>
</comment>
<name>A0ACC1S2E3_9HYPO</name>
<evidence type="ECO:0000313" key="1">
    <source>
        <dbReference type="EMBL" id="KAJ3530518.1"/>
    </source>
</evidence>
<dbReference type="EMBL" id="JANRMS010001161">
    <property type="protein sequence ID" value="KAJ3530518.1"/>
    <property type="molecule type" value="Genomic_DNA"/>
</dbReference>
<organism evidence="1 2">
    <name type="scientific">Fusarium decemcellulare</name>
    <dbReference type="NCBI Taxonomy" id="57161"/>
    <lineage>
        <taxon>Eukaryota</taxon>
        <taxon>Fungi</taxon>
        <taxon>Dikarya</taxon>
        <taxon>Ascomycota</taxon>
        <taxon>Pezizomycotina</taxon>
        <taxon>Sordariomycetes</taxon>
        <taxon>Hypocreomycetidae</taxon>
        <taxon>Hypocreales</taxon>
        <taxon>Nectriaceae</taxon>
        <taxon>Fusarium</taxon>
        <taxon>Fusarium decemcellulare species complex</taxon>
    </lineage>
</organism>
<accession>A0ACC1S2E3</accession>
<proteinExistence type="predicted"/>
<dbReference type="Proteomes" id="UP001148629">
    <property type="component" value="Unassembled WGS sequence"/>
</dbReference>
<protein>
    <submittedName>
        <fullName evidence="1">Uncharacterized protein</fullName>
    </submittedName>
</protein>